<evidence type="ECO:0000256" key="1">
    <source>
        <dbReference type="SAM" id="SignalP"/>
    </source>
</evidence>
<feature type="domain" description="Peptidase M24" evidence="2">
    <location>
        <begin position="211"/>
        <end position="410"/>
    </location>
</feature>
<dbReference type="Pfam" id="PF00557">
    <property type="entry name" value="Peptidase_M24"/>
    <property type="match status" value="1"/>
</dbReference>
<comment type="caution">
    <text evidence="3">The sequence shown here is derived from an EMBL/GenBank/DDBJ whole genome shotgun (WGS) entry which is preliminary data.</text>
</comment>
<keyword evidence="3" id="KW-0031">Aminopeptidase</keyword>
<feature type="chain" id="PRO_5041296624" evidence="1">
    <location>
        <begin position="21"/>
        <end position="475"/>
    </location>
</feature>
<evidence type="ECO:0000259" key="2">
    <source>
        <dbReference type="Pfam" id="PF00557"/>
    </source>
</evidence>
<dbReference type="InterPro" id="IPR000994">
    <property type="entry name" value="Pept_M24"/>
</dbReference>
<dbReference type="AlphaFoldDB" id="A0AA39TM49"/>
<evidence type="ECO:0000313" key="3">
    <source>
        <dbReference type="EMBL" id="KAK0610161.1"/>
    </source>
</evidence>
<dbReference type="InterPro" id="IPR036005">
    <property type="entry name" value="Creatinase/aminopeptidase-like"/>
</dbReference>
<dbReference type="SUPFAM" id="SSF55920">
    <property type="entry name" value="Creatinase/aminopeptidase"/>
    <property type="match status" value="1"/>
</dbReference>
<evidence type="ECO:0000313" key="4">
    <source>
        <dbReference type="Proteomes" id="UP001174934"/>
    </source>
</evidence>
<accession>A0AA39TM49</accession>
<dbReference type="EMBL" id="JAULSR010000011">
    <property type="protein sequence ID" value="KAK0610161.1"/>
    <property type="molecule type" value="Genomic_DNA"/>
</dbReference>
<keyword evidence="3" id="KW-0645">Protease</keyword>
<gene>
    <name evidence="3" type="ORF">B0T17DRAFT_546029</name>
</gene>
<protein>
    <submittedName>
        <fullName evidence="3">Xaa-Pro aminopeptidase family enzyme</fullName>
    </submittedName>
</protein>
<name>A0AA39TM49_9PEZI</name>
<keyword evidence="4" id="KW-1185">Reference proteome</keyword>
<dbReference type="GO" id="GO:0004177">
    <property type="term" value="F:aminopeptidase activity"/>
    <property type="evidence" value="ECO:0007669"/>
    <property type="project" value="UniProtKB-KW"/>
</dbReference>
<dbReference type="Gene3D" id="3.90.230.10">
    <property type="entry name" value="Creatinase/methionine aminopeptidase superfamily"/>
    <property type="match status" value="1"/>
</dbReference>
<feature type="signal peptide" evidence="1">
    <location>
        <begin position="1"/>
        <end position="20"/>
    </location>
</feature>
<sequence>MKSLVFGGLQLLLVISHVAATTTTRWPHLPRYHTLPSLKEQADIQDAWTKERQARVPEILQKYGIDAWLISQKEYAEETVFWSLKSAKQFSARRRTTILFLANATHGAPSSYLWIDNTPQVWSELEAVFAAQKPKSIAVDTDPQIAFSSGLHAGELEAIAAGIGKKWASRLVSEPMLAVEYIATMPESRAVWYGRLQSTAWAMISEGFSERVIKPGSTTTADVEWWLREKIQQMNYTTWFHPDVTIIDEYAWNLSTPTTEPLSLSSDLYNSSTEARDVINYGDLLHVDFGVTALGMNTDTQHLAYVLHPGETEDDIPQGLLDGLKKGNRAQDIVKSNMKIGLTGNTILKTSLDQMKSEGIKGKIYCHPIGDWGHSAGTLIGMTNLQEGVPILGDIPLLPSMYYSVELMVEHFVPERNVTLRFPLEEDIRHVPASDDADESTWLWAYGRQERFHLIQTPPDKEDYSRLKVQKTGNL</sequence>
<keyword evidence="3" id="KW-0378">Hydrolase</keyword>
<organism evidence="3 4">
    <name type="scientific">Bombardia bombarda</name>
    <dbReference type="NCBI Taxonomy" id="252184"/>
    <lineage>
        <taxon>Eukaryota</taxon>
        <taxon>Fungi</taxon>
        <taxon>Dikarya</taxon>
        <taxon>Ascomycota</taxon>
        <taxon>Pezizomycotina</taxon>
        <taxon>Sordariomycetes</taxon>
        <taxon>Sordariomycetidae</taxon>
        <taxon>Sordariales</taxon>
        <taxon>Lasiosphaeriaceae</taxon>
        <taxon>Bombardia</taxon>
    </lineage>
</organism>
<keyword evidence="1" id="KW-0732">Signal</keyword>
<proteinExistence type="predicted"/>
<reference evidence="3" key="1">
    <citation type="submission" date="2023-06" db="EMBL/GenBank/DDBJ databases">
        <title>Genome-scale phylogeny and comparative genomics of the fungal order Sordariales.</title>
        <authorList>
            <consortium name="Lawrence Berkeley National Laboratory"/>
            <person name="Hensen N."/>
            <person name="Bonometti L."/>
            <person name="Westerberg I."/>
            <person name="Brannstrom I.O."/>
            <person name="Guillou S."/>
            <person name="Cros-Aarteil S."/>
            <person name="Calhoun S."/>
            <person name="Haridas S."/>
            <person name="Kuo A."/>
            <person name="Mondo S."/>
            <person name="Pangilinan J."/>
            <person name="Riley R."/>
            <person name="LaButti K."/>
            <person name="Andreopoulos B."/>
            <person name="Lipzen A."/>
            <person name="Chen C."/>
            <person name="Yanf M."/>
            <person name="Daum C."/>
            <person name="Ng V."/>
            <person name="Clum A."/>
            <person name="Steindorff A."/>
            <person name="Ohm R."/>
            <person name="Martin F."/>
            <person name="Silar P."/>
            <person name="Natvig D."/>
            <person name="Lalanne C."/>
            <person name="Gautier V."/>
            <person name="Ament-velasquez S.L."/>
            <person name="Kruys A."/>
            <person name="Hutchinson M.I."/>
            <person name="Powell A.J."/>
            <person name="Barry K."/>
            <person name="Miller A.N."/>
            <person name="Grigoriev I.V."/>
            <person name="Debuchy R."/>
            <person name="Gladieux P."/>
            <person name="Thoren M.H."/>
            <person name="Johannesson H."/>
        </authorList>
    </citation>
    <scope>NUCLEOTIDE SEQUENCE</scope>
    <source>
        <strain evidence="3">SMH3391-2</strain>
    </source>
</reference>
<dbReference type="Proteomes" id="UP001174934">
    <property type="component" value="Unassembled WGS sequence"/>
</dbReference>